<organism evidence="1 2">
    <name type="scientific">Aquibacillus rhizosphaerae</name>
    <dbReference type="NCBI Taxonomy" id="3051431"/>
    <lineage>
        <taxon>Bacteria</taxon>
        <taxon>Bacillati</taxon>
        <taxon>Bacillota</taxon>
        <taxon>Bacilli</taxon>
        <taxon>Bacillales</taxon>
        <taxon>Bacillaceae</taxon>
        <taxon>Aquibacillus</taxon>
    </lineage>
</organism>
<proteinExistence type="predicted"/>
<name>A0ABT7L1A5_9BACI</name>
<keyword evidence="2" id="KW-1185">Reference proteome</keyword>
<protein>
    <submittedName>
        <fullName evidence="1">Sporulation protein</fullName>
    </submittedName>
</protein>
<sequence>MDQNLAYLREVLSNYTEENEAIRDIANSLVQQNYTSEKDFVEALDPEKVQMLSQLINKEMHHANESGDHERGYQLNEVYELLY</sequence>
<dbReference type="EMBL" id="JASTZU010000018">
    <property type="protein sequence ID" value="MDL4839618.1"/>
    <property type="molecule type" value="Genomic_DNA"/>
</dbReference>
<dbReference type="Pfam" id="PF17334">
    <property type="entry name" value="CsgA"/>
    <property type="match status" value="1"/>
</dbReference>
<accession>A0ABT7L1A5</accession>
<reference evidence="1 2" key="1">
    <citation type="submission" date="2023-06" db="EMBL/GenBank/DDBJ databases">
        <title>Aquibacillus rhizosphaerae LR5S19.</title>
        <authorList>
            <person name="Sun J.-Q."/>
        </authorList>
    </citation>
    <scope>NUCLEOTIDE SEQUENCE [LARGE SCALE GENOMIC DNA]</scope>
    <source>
        <strain evidence="1 2">LR5S19</strain>
    </source>
</reference>
<dbReference type="Proteomes" id="UP001235343">
    <property type="component" value="Unassembled WGS sequence"/>
</dbReference>
<evidence type="ECO:0000313" key="1">
    <source>
        <dbReference type="EMBL" id="MDL4839618.1"/>
    </source>
</evidence>
<gene>
    <name evidence="1" type="ORF">QQS35_03985</name>
</gene>
<comment type="caution">
    <text evidence="1">The sequence shown here is derived from an EMBL/GenBank/DDBJ whole genome shotgun (WGS) entry which is preliminary data.</text>
</comment>
<dbReference type="RefSeq" id="WP_285930538.1">
    <property type="nucleotide sequence ID" value="NZ_JASTZU010000018.1"/>
</dbReference>
<evidence type="ECO:0000313" key="2">
    <source>
        <dbReference type="Proteomes" id="UP001235343"/>
    </source>
</evidence>
<dbReference type="InterPro" id="IPR020255">
    <property type="entry name" value="CsgA"/>
</dbReference>